<evidence type="ECO:0000313" key="2">
    <source>
        <dbReference type="Proteomes" id="UP000557717"/>
    </source>
</evidence>
<keyword evidence="2" id="KW-1185">Reference proteome</keyword>
<accession>A0A840V6H8</accession>
<gene>
    <name evidence="1" type="ORF">HNR46_004131</name>
</gene>
<protein>
    <submittedName>
        <fullName evidence="1">Antitoxin VapB</fullName>
    </submittedName>
</protein>
<dbReference type="EMBL" id="JACHFD010000038">
    <property type="protein sequence ID" value="MBB5353867.1"/>
    <property type="molecule type" value="Genomic_DNA"/>
</dbReference>
<dbReference type="Proteomes" id="UP000557717">
    <property type="component" value="Unassembled WGS sequence"/>
</dbReference>
<reference evidence="1 2" key="1">
    <citation type="submission" date="2020-08" db="EMBL/GenBank/DDBJ databases">
        <title>Genomic Encyclopedia of Type Strains, Phase IV (KMG-IV): sequencing the most valuable type-strain genomes for metagenomic binning, comparative biology and taxonomic classification.</title>
        <authorList>
            <person name="Goeker M."/>
        </authorList>
    </citation>
    <scope>NUCLEOTIDE SEQUENCE [LARGE SCALE GENOMIC DNA]</scope>
    <source>
        <strain evidence="1 2">YC6886</strain>
    </source>
</reference>
<comment type="caution">
    <text evidence="1">The sequence shown here is derived from an EMBL/GenBank/DDBJ whole genome shotgun (WGS) entry which is preliminary data.</text>
</comment>
<name>A0A840V6H8_9BACT</name>
<dbReference type="RefSeq" id="WP_184022339.1">
    <property type="nucleotide sequence ID" value="NZ_JACHFD010000038.1"/>
</dbReference>
<proteinExistence type="predicted"/>
<sequence length="85" mass="9658">MAISIRDETTDSLVRELAGLTGEGITEAIGKAVQERLTRLRKESEYERRKAQVHALTQRIRENMIGQILTDEDLYDESGLPREDA</sequence>
<organism evidence="1 2">
    <name type="scientific">Haloferula luteola</name>
    <dbReference type="NCBI Taxonomy" id="595692"/>
    <lineage>
        <taxon>Bacteria</taxon>
        <taxon>Pseudomonadati</taxon>
        <taxon>Verrucomicrobiota</taxon>
        <taxon>Verrucomicrobiia</taxon>
        <taxon>Verrucomicrobiales</taxon>
        <taxon>Verrucomicrobiaceae</taxon>
        <taxon>Haloferula</taxon>
    </lineage>
</organism>
<evidence type="ECO:0000313" key="1">
    <source>
        <dbReference type="EMBL" id="MBB5353867.1"/>
    </source>
</evidence>
<dbReference type="InterPro" id="IPR011660">
    <property type="entry name" value="VapB-like"/>
</dbReference>
<dbReference type="AlphaFoldDB" id="A0A840V6H8"/>
<dbReference type="Pfam" id="PF07704">
    <property type="entry name" value="PSK_trans_fac"/>
    <property type="match status" value="1"/>
</dbReference>